<comment type="caution">
    <text evidence="2">The sequence shown here is derived from an EMBL/GenBank/DDBJ whole genome shotgun (WGS) entry which is preliminary data.</text>
</comment>
<reference evidence="2 3" key="1">
    <citation type="submission" date="2019-01" db="EMBL/GenBank/DDBJ databases">
        <title>A draft genome assembly of the solar-powered sea slug Elysia chlorotica.</title>
        <authorList>
            <person name="Cai H."/>
            <person name="Li Q."/>
            <person name="Fang X."/>
            <person name="Li J."/>
            <person name="Curtis N.E."/>
            <person name="Altenburger A."/>
            <person name="Shibata T."/>
            <person name="Feng M."/>
            <person name="Maeda T."/>
            <person name="Schwartz J.A."/>
            <person name="Shigenobu S."/>
            <person name="Lundholm N."/>
            <person name="Nishiyama T."/>
            <person name="Yang H."/>
            <person name="Hasebe M."/>
            <person name="Li S."/>
            <person name="Pierce S.K."/>
            <person name="Wang J."/>
        </authorList>
    </citation>
    <scope>NUCLEOTIDE SEQUENCE [LARGE SCALE GENOMIC DNA]</scope>
    <source>
        <strain evidence="2">EC2010</strain>
        <tissue evidence="2">Whole organism of an adult</tissue>
    </source>
</reference>
<protein>
    <submittedName>
        <fullName evidence="2">Uncharacterized protein</fullName>
    </submittedName>
</protein>
<keyword evidence="3" id="KW-1185">Reference proteome</keyword>
<dbReference type="AlphaFoldDB" id="A0A3S1AH47"/>
<organism evidence="2 3">
    <name type="scientific">Elysia chlorotica</name>
    <name type="common">Eastern emerald elysia</name>
    <name type="synonym">Sea slug</name>
    <dbReference type="NCBI Taxonomy" id="188477"/>
    <lineage>
        <taxon>Eukaryota</taxon>
        <taxon>Metazoa</taxon>
        <taxon>Spiralia</taxon>
        <taxon>Lophotrochozoa</taxon>
        <taxon>Mollusca</taxon>
        <taxon>Gastropoda</taxon>
        <taxon>Heterobranchia</taxon>
        <taxon>Euthyneura</taxon>
        <taxon>Panpulmonata</taxon>
        <taxon>Sacoglossa</taxon>
        <taxon>Placobranchoidea</taxon>
        <taxon>Plakobranchidae</taxon>
        <taxon>Elysia</taxon>
    </lineage>
</organism>
<dbReference type="EMBL" id="RQTK01000003">
    <property type="protein sequence ID" value="RUS91959.1"/>
    <property type="molecule type" value="Genomic_DNA"/>
</dbReference>
<gene>
    <name evidence="2" type="ORF">EGW08_000172</name>
</gene>
<accession>A0A3S1AH47</accession>
<keyword evidence="1" id="KW-1133">Transmembrane helix</keyword>
<evidence type="ECO:0000256" key="1">
    <source>
        <dbReference type="SAM" id="Phobius"/>
    </source>
</evidence>
<keyword evidence="1" id="KW-0812">Transmembrane</keyword>
<evidence type="ECO:0000313" key="3">
    <source>
        <dbReference type="Proteomes" id="UP000271974"/>
    </source>
</evidence>
<evidence type="ECO:0000313" key="2">
    <source>
        <dbReference type="EMBL" id="RUS91959.1"/>
    </source>
</evidence>
<feature type="transmembrane region" description="Helical" evidence="1">
    <location>
        <begin position="54"/>
        <end position="77"/>
    </location>
</feature>
<proteinExistence type="predicted"/>
<name>A0A3S1AH47_ELYCH</name>
<dbReference type="Proteomes" id="UP000271974">
    <property type="component" value="Unassembled WGS sequence"/>
</dbReference>
<dbReference type="OrthoDB" id="10478609at2759"/>
<sequence>MAILSASMKATTQSFITQTIPTAPGTEKNLITTAETTYNPVIFMGNDHLKELGWLIPLVIGIIIVMVLLALLCFYGVTALERKLTIFCFNTFGCCRPGPSTIGEESESLSRTFAMKVTHGYESTSALN</sequence>
<keyword evidence="1" id="KW-0472">Membrane</keyword>